<evidence type="ECO:0000313" key="3">
    <source>
        <dbReference type="EMBL" id="KAK5991919.1"/>
    </source>
</evidence>
<protein>
    <submittedName>
        <fullName evidence="3">Methyltransferase</fullName>
    </submittedName>
</protein>
<name>A0ABR0SIE0_9HYPO</name>
<dbReference type="InterPro" id="IPR029063">
    <property type="entry name" value="SAM-dependent_MTases_sf"/>
</dbReference>
<dbReference type="Proteomes" id="UP001338125">
    <property type="component" value="Unassembled WGS sequence"/>
</dbReference>
<dbReference type="Pfam" id="PF13489">
    <property type="entry name" value="Methyltransf_23"/>
    <property type="match status" value="1"/>
</dbReference>
<sequence>MAEGSSSKAPAEAEPQQQQHHQEEDVTPDSPASVGILPPDHWQAEEDEAEEEDADSALGSDAASSTASITSTILDYRTLHGRRYHSEMNDVSYWAANDDAQCESMDINHHSLTLALGDKLYLSPLDKDKIEKVLDMGTGTGLWAIDFADEFPDAEIIGTDISPIQPSWVPPNLQFEIEDFTQEWTFKHESVDFIHTRWLLGSVGDWDEFYRQAYRTLKPGGWFEGLETSAIMTSDDGSVTETCAMGQWGKFFIEGGKKIGRSFTIVEDGTQRKSMEAAGFVDIQEYDFKMPIGGWPKDPVLKQMGQFGELVLDRDIEGYVLFMASTIGWTREEIMVYVGMLRRDVKSRNFHAYYWQKVVWGRRPEES</sequence>
<reference evidence="3 4" key="1">
    <citation type="submission" date="2024-01" db="EMBL/GenBank/DDBJ databases">
        <title>Complete genome of Cladobotryum mycophilum ATHUM6906.</title>
        <authorList>
            <person name="Christinaki A.C."/>
            <person name="Myridakis A.I."/>
            <person name="Kouvelis V.N."/>
        </authorList>
    </citation>
    <scope>NUCLEOTIDE SEQUENCE [LARGE SCALE GENOMIC DNA]</scope>
    <source>
        <strain evidence="3 4">ATHUM6906</strain>
    </source>
</reference>
<dbReference type="EMBL" id="JAVFKD010000012">
    <property type="protein sequence ID" value="KAK5991919.1"/>
    <property type="molecule type" value="Genomic_DNA"/>
</dbReference>
<evidence type="ECO:0000256" key="2">
    <source>
        <dbReference type="SAM" id="MobiDB-lite"/>
    </source>
</evidence>
<comment type="similarity">
    <text evidence="1">Belongs to the methyltransferase superfamily. LaeA methyltransferase family.</text>
</comment>
<accession>A0ABR0SIE0</accession>
<feature type="compositionally biased region" description="Acidic residues" evidence="2">
    <location>
        <begin position="45"/>
        <end position="55"/>
    </location>
</feature>
<gene>
    <name evidence="3" type="ORF">PT974_05309</name>
</gene>
<dbReference type="GO" id="GO:0032259">
    <property type="term" value="P:methylation"/>
    <property type="evidence" value="ECO:0007669"/>
    <property type="project" value="UniProtKB-KW"/>
</dbReference>
<comment type="caution">
    <text evidence="3">The sequence shown here is derived from an EMBL/GenBank/DDBJ whole genome shotgun (WGS) entry which is preliminary data.</text>
</comment>
<dbReference type="PANTHER" id="PTHR43591">
    <property type="entry name" value="METHYLTRANSFERASE"/>
    <property type="match status" value="1"/>
</dbReference>
<keyword evidence="3" id="KW-0489">Methyltransferase</keyword>
<proteinExistence type="inferred from homology"/>
<feature type="compositionally biased region" description="Low complexity" evidence="2">
    <location>
        <begin position="9"/>
        <end position="19"/>
    </location>
</feature>
<organism evidence="3 4">
    <name type="scientific">Cladobotryum mycophilum</name>
    <dbReference type="NCBI Taxonomy" id="491253"/>
    <lineage>
        <taxon>Eukaryota</taxon>
        <taxon>Fungi</taxon>
        <taxon>Dikarya</taxon>
        <taxon>Ascomycota</taxon>
        <taxon>Pezizomycotina</taxon>
        <taxon>Sordariomycetes</taxon>
        <taxon>Hypocreomycetidae</taxon>
        <taxon>Hypocreales</taxon>
        <taxon>Hypocreaceae</taxon>
        <taxon>Cladobotryum</taxon>
    </lineage>
</organism>
<dbReference type="GO" id="GO:0008168">
    <property type="term" value="F:methyltransferase activity"/>
    <property type="evidence" value="ECO:0007669"/>
    <property type="project" value="UniProtKB-KW"/>
</dbReference>
<evidence type="ECO:0000313" key="4">
    <source>
        <dbReference type="Proteomes" id="UP001338125"/>
    </source>
</evidence>
<keyword evidence="4" id="KW-1185">Reference proteome</keyword>
<dbReference type="SUPFAM" id="SSF53335">
    <property type="entry name" value="S-adenosyl-L-methionine-dependent methyltransferases"/>
    <property type="match status" value="1"/>
</dbReference>
<evidence type="ECO:0000256" key="1">
    <source>
        <dbReference type="ARBA" id="ARBA00038158"/>
    </source>
</evidence>
<feature type="region of interest" description="Disordered" evidence="2">
    <location>
        <begin position="1"/>
        <end position="64"/>
    </location>
</feature>
<keyword evidence="3" id="KW-0808">Transferase</keyword>
<dbReference type="PANTHER" id="PTHR43591:SF10">
    <property type="entry name" value="ABC TRANSMEMBRANE TYPE-1 DOMAIN-CONTAINING PROTEIN-RELATED"/>
    <property type="match status" value="1"/>
</dbReference>
<dbReference type="Gene3D" id="3.40.50.150">
    <property type="entry name" value="Vaccinia Virus protein VP39"/>
    <property type="match status" value="1"/>
</dbReference>
<dbReference type="CDD" id="cd02440">
    <property type="entry name" value="AdoMet_MTases"/>
    <property type="match status" value="1"/>
</dbReference>